<protein>
    <submittedName>
        <fullName evidence="1">Uncharacterized protein</fullName>
    </submittedName>
</protein>
<name>A0A4Q8M8S2_9GAMM</name>
<evidence type="ECO:0000313" key="2">
    <source>
        <dbReference type="Proteomes" id="UP000294164"/>
    </source>
</evidence>
<dbReference type="EMBL" id="SHMG01000002">
    <property type="protein sequence ID" value="TAA45676.1"/>
    <property type="molecule type" value="Genomic_DNA"/>
</dbReference>
<accession>A0A4Q8M8S2</accession>
<gene>
    <name evidence="1" type="ORF">EA655_05690</name>
</gene>
<dbReference type="OrthoDB" id="9787478at2"/>
<reference evidence="1 2" key="1">
    <citation type="submission" date="2019-02" db="EMBL/GenBank/DDBJ databases">
        <title>WGS of Pseudoxanthomonas species novum from clinical isolates.</title>
        <authorList>
            <person name="Bernier A.-M."/>
            <person name="Bernard K."/>
            <person name="Vachon A."/>
        </authorList>
    </citation>
    <scope>NUCLEOTIDE SEQUENCE [LARGE SCALE GENOMIC DNA]</scope>
    <source>
        <strain evidence="1 2">NML130969</strain>
    </source>
</reference>
<evidence type="ECO:0000313" key="1">
    <source>
        <dbReference type="EMBL" id="TAA45676.1"/>
    </source>
</evidence>
<comment type="caution">
    <text evidence="1">The sequence shown here is derived from an EMBL/GenBank/DDBJ whole genome shotgun (WGS) entry which is preliminary data.</text>
</comment>
<sequence>MIALRRCRDCGCTDLQACPGGCHWVEPDRCSACAQKGATIDRLKRAAKRIKRERGLQHAKALDLAAQLHGFGNYVHAKRLIEQRARA</sequence>
<organism evidence="1 2">
    <name type="scientific">Pseudoxanthomonas winnipegensis</name>
    <dbReference type="NCBI Taxonomy" id="2480810"/>
    <lineage>
        <taxon>Bacteria</taxon>
        <taxon>Pseudomonadati</taxon>
        <taxon>Pseudomonadota</taxon>
        <taxon>Gammaproteobacteria</taxon>
        <taxon>Lysobacterales</taxon>
        <taxon>Lysobacteraceae</taxon>
        <taxon>Pseudoxanthomonas</taxon>
    </lineage>
</organism>
<dbReference type="AlphaFoldDB" id="A0A4Q8M8S2"/>
<proteinExistence type="predicted"/>
<dbReference type="Proteomes" id="UP000294164">
    <property type="component" value="Unassembled WGS sequence"/>
</dbReference>
<dbReference type="RefSeq" id="WP_130533768.1">
    <property type="nucleotide sequence ID" value="NZ_SHMG01000002.1"/>
</dbReference>